<dbReference type="EMBL" id="FNIA01000001">
    <property type="protein sequence ID" value="SDM32931.1"/>
    <property type="molecule type" value="Genomic_DNA"/>
</dbReference>
<gene>
    <name evidence="1" type="ORF">SAMN05192554_10179</name>
</gene>
<dbReference type="AlphaFoldDB" id="A0A1G9SC23"/>
<protein>
    <submittedName>
        <fullName evidence="1">Uncharacterized protein</fullName>
    </submittedName>
</protein>
<organism evidence="1 2">
    <name type="scientific">Haloarchaeobius iranensis</name>
    <dbReference type="NCBI Taxonomy" id="996166"/>
    <lineage>
        <taxon>Archaea</taxon>
        <taxon>Methanobacteriati</taxon>
        <taxon>Methanobacteriota</taxon>
        <taxon>Stenosarchaea group</taxon>
        <taxon>Halobacteria</taxon>
        <taxon>Halobacteriales</taxon>
        <taxon>Halorubellaceae</taxon>
        <taxon>Haloarchaeobius</taxon>
    </lineage>
</organism>
<name>A0A1G9SC23_9EURY</name>
<evidence type="ECO:0000313" key="1">
    <source>
        <dbReference type="EMBL" id="SDM32931.1"/>
    </source>
</evidence>
<proteinExistence type="predicted"/>
<keyword evidence="2" id="KW-1185">Reference proteome</keyword>
<sequence>MEAFAACAVGAVVGYGRYSGPLFDERDQRLHEAASAVRNEG</sequence>
<accession>A0A1G9SC23</accession>
<reference evidence="1 2" key="1">
    <citation type="submission" date="2016-10" db="EMBL/GenBank/DDBJ databases">
        <authorList>
            <person name="de Groot N.N."/>
        </authorList>
    </citation>
    <scope>NUCLEOTIDE SEQUENCE [LARGE SCALE GENOMIC DNA]</scope>
    <source>
        <strain evidence="2">EB21,IBRC-M 10013,KCTC 4048</strain>
    </source>
</reference>
<evidence type="ECO:0000313" key="2">
    <source>
        <dbReference type="Proteomes" id="UP000199370"/>
    </source>
</evidence>
<dbReference type="RefSeq" id="WP_281241440.1">
    <property type="nucleotide sequence ID" value="NZ_FNIA01000001.1"/>
</dbReference>
<dbReference type="Proteomes" id="UP000199370">
    <property type="component" value="Unassembled WGS sequence"/>
</dbReference>